<dbReference type="AlphaFoldDB" id="A0A1H7LRI3"/>
<dbReference type="eggNOG" id="ENOG50320UY">
    <property type="taxonomic scope" value="Bacteria"/>
</dbReference>
<organism evidence="1 2">
    <name type="scientific">Streptacidiphilus jiangxiensis</name>
    <dbReference type="NCBI Taxonomy" id="235985"/>
    <lineage>
        <taxon>Bacteria</taxon>
        <taxon>Bacillati</taxon>
        <taxon>Actinomycetota</taxon>
        <taxon>Actinomycetes</taxon>
        <taxon>Kitasatosporales</taxon>
        <taxon>Streptomycetaceae</taxon>
        <taxon>Streptacidiphilus</taxon>
    </lineage>
</organism>
<protein>
    <recommendedName>
        <fullName evidence="3">Excreted virulence factor EspC, type VII ESX diderm</fullName>
    </recommendedName>
</protein>
<reference evidence="2" key="1">
    <citation type="submission" date="2016-10" db="EMBL/GenBank/DDBJ databases">
        <authorList>
            <person name="Varghese N."/>
        </authorList>
    </citation>
    <scope>NUCLEOTIDE SEQUENCE [LARGE SCALE GENOMIC DNA]</scope>
    <source>
        <strain evidence="2">DSM 45096 / BCRC 16803 / CGMCC 4.1857 / CIP 109030 / JCM 12277 / KCTC 19219 / NBRC 100920 / 33214</strain>
    </source>
</reference>
<gene>
    <name evidence="1" type="ORF">SAMN05414137_1056</name>
</gene>
<sequence>MGAGNGGGYRVDVEALQSTVGRLRSIADDLDTPRTTARYDTAIPTGTLGSGFAGAEALADKHDEIRDWLGSMIAELQGFIEQYSGETKSAAEAYAEQEHRTQQDFFSATASMPGGGPA</sequence>
<evidence type="ECO:0000313" key="2">
    <source>
        <dbReference type="Proteomes" id="UP000183015"/>
    </source>
</evidence>
<keyword evidence="2" id="KW-1185">Reference proteome</keyword>
<dbReference type="Proteomes" id="UP000183015">
    <property type="component" value="Unassembled WGS sequence"/>
</dbReference>
<dbReference type="OrthoDB" id="3854743at2"/>
<proteinExistence type="predicted"/>
<dbReference type="RefSeq" id="WP_042460117.1">
    <property type="nucleotide sequence ID" value="NZ_BBPN01000065.1"/>
</dbReference>
<evidence type="ECO:0008006" key="3">
    <source>
        <dbReference type="Google" id="ProtNLM"/>
    </source>
</evidence>
<accession>A0A1H7LRI3</accession>
<dbReference type="STRING" id="235985.SAMN05414137_1056"/>
<dbReference type="EMBL" id="FOAZ01000005">
    <property type="protein sequence ID" value="SEL01479.1"/>
    <property type="molecule type" value="Genomic_DNA"/>
</dbReference>
<name>A0A1H7LRI3_STRJI</name>
<evidence type="ECO:0000313" key="1">
    <source>
        <dbReference type="EMBL" id="SEL01479.1"/>
    </source>
</evidence>